<sequence>MRFEVERSKLERNSAVMVFQLRHSRTIGDKDTGSVYIPVKELFDGATGTKRSRPVAYLVSSKSGKPKGVVYLSSYKRIKCPYGLPYYANSGVCYDSTADDYRVLFVSQGNETSVVTYSLRNNSWNMVIDSRYHLYVSEDQAVVNGAVHWVMCSRELDSRVIVYFDLVEEKFKEVPPPSLWKKDDDMNLVVLGGFLSLYCDIGVKQIEVYAMKEYGKKESWTRLFVIPCAIDDAYLKPLCLTNKGQVLLSLWKMGIGIYDPEDGAFLPCGSNHGLTAIPYVESLVSLDGGL</sequence>
<gene>
    <name evidence="2" type="ORF">RHGRI_026017</name>
</gene>
<dbReference type="InterPro" id="IPR050796">
    <property type="entry name" value="SCF_F-box_component"/>
</dbReference>
<protein>
    <recommendedName>
        <fullName evidence="1">F-box associated beta-propeller type 1 domain-containing protein</fullName>
    </recommendedName>
</protein>
<proteinExistence type="predicted"/>
<dbReference type="NCBIfam" id="TIGR01640">
    <property type="entry name" value="F_box_assoc_1"/>
    <property type="match status" value="1"/>
</dbReference>
<dbReference type="InterPro" id="IPR017451">
    <property type="entry name" value="F-box-assoc_interact_dom"/>
</dbReference>
<dbReference type="AlphaFoldDB" id="A0AAV6IS40"/>
<accession>A0AAV6IS40</accession>
<organism evidence="2 3">
    <name type="scientific">Rhododendron griersonianum</name>
    <dbReference type="NCBI Taxonomy" id="479676"/>
    <lineage>
        <taxon>Eukaryota</taxon>
        <taxon>Viridiplantae</taxon>
        <taxon>Streptophyta</taxon>
        <taxon>Embryophyta</taxon>
        <taxon>Tracheophyta</taxon>
        <taxon>Spermatophyta</taxon>
        <taxon>Magnoliopsida</taxon>
        <taxon>eudicotyledons</taxon>
        <taxon>Gunneridae</taxon>
        <taxon>Pentapetalae</taxon>
        <taxon>asterids</taxon>
        <taxon>Ericales</taxon>
        <taxon>Ericaceae</taxon>
        <taxon>Ericoideae</taxon>
        <taxon>Rhodoreae</taxon>
        <taxon>Rhododendron</taxon>
    </lineage>
</organism>
<comment type="caution">
    <text evidence="2">The sequence shown here is derived from an EMBL/GenBank/DDBJ whole genome shotgun (WGS) entry which is preliminary data.</text>
</comment>
<dbReference type="PANTHER" id="PTHR31672:SF13">
    <property type="entry name" value="F-BOX PROTEIN CPR30-LIKE"/>
    <property type="match status" value="1"/>
</dbReference>
<feature type="domain" description="F-box associated beta-propeller type 1" evidence="1">
    <location>
        <begin position="71"/>
        <end position="225"/>
    </location>
</feature>
<evidence type="ECO:0000313" key="3">
    <source>
        <dbReference type="Proteomes" id="UP000823749"/>
    </source>
</evidence>
<dbReference type="Pfam" id="PF07734">
    <property type="entry name" value="FBA_1"/>
    <property type="match status" value="1"/>
</dbReference>
<dbReference type="Proteomes" id="UP000823749">
    <property type="component" value="Chromosome 9"/>
</dbReference>
<dbReference type="PANTHER" id="PTHR31672">
    <property type="entry name" value="BNACNNG10540D PROTEIN"/>
    <property type="match status" value="1"/>
</dbReference>
<evidence type="ECO:0000259" key="1">
    <source>
        <dbReference type="Pfam" id="PF07734"/>
    </source>
</evidence>
<dbReference type="InterPro" id="IPR006527">
    <property type="entry name" value="F-box-assoc_dom_typ1"/>
</dbReference>
<name>A0AAV6IS40_9ERIC</name>
<evidence type="ECO:0000313" key="2">
    <source>
        <dbReference type="EMBL" id="KAG5531262.1"/>
    </source>
</evidence>
<keyword evidence="3" id="KW-1185">Reference proteome</keyword>
<reference evidence="2" key="1">
    <citation type="submission" date="2020-08" db="EMBL/GenBank/DDBJ databases">
        <title>Plant Genome Project.</title>
        <authorList>
            <person name="Zhang R.-G."/>
        </authorList>
    </citation>
    <scope>NUCLEOTIDE SEQUENCE</scope>
    <source>
        <strain evidence="2">WSP0</strain>
        <tissue evidence="2">Leaf</tissue>
    </source>
</reference>
<dbReference type="EMBL" id="JACTNZ010000009">
    <property type="protein sequence ID" value="KAG5531262.1"/>
    <property type="molecule type" value="Genomic_DNA"/>
</dbReference>